<dbReference type="RefSeq" id="WP_369602580.1">
    <property type="nucleotide sequence ID" value="NZ_CP154858.1"/>
</dbReference>
<dbReference type="KEGG" id="tcd:AAIA72_06385"/>
<keyword evidence="4 9" id="KW-0812">Transmembrane</keyword>
<sequence>MISGHGLFLVCVSLLAAWVLAWVPLPGLWAFGRPDLVALIILYWAYRHPDRIGVLAAWGMGLVTDLMLGTHLGTHAMAYAIMTYFLLNVQHRFRLYGMLQQSLVVFLLTGIAIMVRHWINQLTGVPARDLMFMLGAFGSALFWPFVRYTLDYMGGRTL</sequence>
<evidence type="ECO:0000256" key="4">
    <source>
        <dbReference type="ARBA" id="ARBA00022692"/>
    </source>
</evidence>
<dbReference type="PANTHER" id="PTHR37484">
    <property type="entry name" value="ROD SHAPE-DETERMINING PROTEIN MRED"/>
    <property type="match status" value="1"/>
</dbReference>
<keyword evidence="8" id="KW-0997">Cell inner membrane</keyword>
<dbReference type="Pfam" id="PF04093">
    <property type="entry name" value="MreD"/>
    <property type="match status" value="1"/>
</dbReference>
<dbReference type="InterPro" id="IPR026034">
    <property type="entry name" value="MreD_proteobac"/>
</dbReference>
<evidence type="ECO:0000256" key="6">
    <source>
        <dbReference type="ARBA" id="ARBA00022989"/>
    </source>
</evidence>
<proteinExistence type="inferred from homology"/>
<comment type="function">
    <text evidence="8">Involved in formation of the rod shape of the cell. May also contribute to regulation of formation of penicillin-binding proteins.</text>
</comment>
<protein>
    <recommendedName>
        <fullName evidence="8">Rod shape-determining protein MreD</fullName>
    </recommendedName>
</protein>
<evidence type="ECO:0000256" key="3">
    <source>
        <dbReference type="ARBA" id="ARBA00022475"/>
    </source>
</evidence>
<evidence type="ECO:0000256" key="2">
    <source>
        <dbReference type="ARBA" id="ARBA00007776"/>
    </source>
</evidence>
<dbReference type="AlphaFoldDB" id="A0AB39V071"/>
<keyword evidence="6 9" id="KW-1133">Transmembrane helix</keyword>
<evidence type="ECO:0000256" key="5">
    <source>
        <dbReference type="ARBA" id="ARBA00022960"/>
    </source>
</evidence>
<evidence type="ECO:0000256" key="9">
    <source>
        <dbReference type="SAM" id="Phobius"/>
    </source>
</evidence>
<gene>
    <name evidence="10" type="primary">mreD</name>
    <name evidence="10" type="ORF">AAIA72_06385</name>
</gene>
<comment type="similarity">
    <text evidence="2 8">Belongs to the MreD family.</text>
</comment>
<comment type="subcellular location">
    <subcellularLocation>
        <location evidence="8">Cell inner membrane</location>
    </subcellularLocation>
    <subcellularLocation>
        <location evidence="1">Cell membrane</location>
        <topology evidence="1">Multi-pass membrane protein</topology>
    </subcellularLocation>
</comment>
<dbReference type="EMBL" id="CP154858">
    <property type="protein sequence ID" value="XDT73594.1"/>
    <property type="molecule type" value="Genomic_DNA"/>
</dbReference>
<evidence type="ECO:0000256" key="8">
    <source>
        <dbReference type="PIRNR" id="PIRNR018472"/>
    </source>
</evidence>
<reference evidence="10" key="1">
    <citation type="submission" date="2024-05" db="EMBL/GenBank/DDBJ databases">
        <title>Genome sequencing of novel strain.</title>
        <authorList>
            <person name="Ganbat D."/>
            <person name="Ganbat S."/>
            <person name="Lee S.-J."/>
        </authorList>
    </citation>
    <scope>NUCLEOTIDE SEQUENCE</scope>
    <source>
        <strain evidence="10">SMD15-11</strain>
    </source>
</reference>
<feature type="transmembrane region" description="Helical" evidence="9">
    <location>
        <begin position="6"/>
        <end position="23"/>
    </location>
</feature>
<name>A0AB39V071_9GAMM</name>
<evidence type="ECO:0000256" key="7">
    <source>
        <dbReference type="ARBA" id="ARBA00023136"/>
    </source>
</evidence>
<feature type="transmembrane region" description="Helical" evidence="9">
    <location>
        <begin position="66"/>
        <end position="87"/>
    </location>
</feature>
<dbReference type="NCBIfam" id="TIGR03426">
    <property type="entry name" value="shape_MreD"/>
    <property type="match status" value="1"/>
</dbReference>
<keyword evidence="3 8" id="KW-1003">Cell membrane</keyword>
<dbReference type="GO" id="GO:0008360">
    <property type="term" value="P:regulation of cell shape"/>
    <property type="evidence" value="ECO:0007669"/>
    <property type="project" value="UniProtKB-UniRule"/>
</dbReference>
<evidence type="ECO:0000256" key="1">
    <source>
        <dbReference type="ARBA" id="ARBA00004651"/>
    </source>
</evidence>
<evidence type="ECO:0000313" key="10">
    <source>
        <dbReference type="EMBL" id="XDT73594.1"/>
    </source>
</evidence>
<dbReference type="PIRSF" id="PIRSF018472">
    <property type="entry name" value="MreD_proteobac"/>
    <property type="match status" value="1"/>
</dbReference>
<feature type="transmembrane region" description="Helical" evidence="9">
    <location>
        <begin position="99"/>
        <end position="119"/>
    </location>
</feature>
<dbReference type="InterPro" id="IPR007227">
    <property type="entry name" value="Cell_shape_determining_MreD"/>
</dbReference>
<keyword evidence="7 8" id="KW-0472">Membrane</keyword>
<feature type="transmembrane region" description="Helical" evidence="9">
    <location>
        <begin position="131"/>
        <end position="150"/>
    </location>
</feature>
<accession>A0AB39V071</accession>
<dbReference type="GO" id="GO:0005886">
    <property type="term" value="C:plasma membrane"/>
    <property type="evidence" value="ECO:0007669"/>
    <property type="project" value="UniProtKB-SubCell"/>
</dbReference>
<dbReference type="PANTHER" id="PTHR37484:SF1">
    <property type="entry name" value="ROD SHAPE-DETERMINING PROTEIN MRED"/>
    <property type="match status" value="1"/>
</dbReference>
<organism evidence="10">
    <name type="scientific">Thermohahella caldifontis</name>
    <dbReference type="NCBI Taxonomy" id="3142973"/>
    <lineage>
        <taxon>Bacteria</taxon>
        <taxon>Pseudomonadati</taxon>
        <taxon>Pseudomonadota</taxon>
        <taxon>Gammaproteobacteria</taxon>
        <taxon>Oceanospirillales</taxon>
        <taxon>Hahellaceae</taxon>
        <taxon>Thermohahella</taxon>
    </lineage>
</organism>
<keyword evidence="5 8" id="KW-0133">Cell shape</keyword>